<feature type="compositionally biased region" description="Low complexity" evidence="1">
    <location>
        <begin position="105"/>
        <end position="124"/>
    </location>
</feature>
<keyword evidence="3" id="KW-1185">Reference proteome</keyword>
<proteinExistence type="predicted"/>
<dbReference type="Proteomes" id="UP000215335">
    <property type="component" value="Unassembled WGS sequence"/>
</dbReference>
<dbReference type="AlphaFoldDB" id="A0A232EKG5"/>
<evidence type="ECO:0000256" key="1">
    <source>
        <dbReference type="SAM" id="MobiDB-lite"/>
    </source>
</evidence>
<protein>
    <submittedName>
        <fullName evidence="2">Uncharacterized protein</fullName>
    </submittedName>
</protein>
<sequence length="144" mass="16536">MFDSSKLTVRDIILMCTAFSLRFNISDQALLMLLSMFQFCAGPEFSSLNLSKHMMAKCFSSQNENVTYHYYCTFCSERIIFLKAENNPTKKLKRTCRNCKKEGTDNNNTESESVSSSLNNSIDSTESLDYSDIEDERSTFFLTK</sequence>
<dbReference type="EMBL" id="NNAY01003802">
    <property type="protein sequence ID" value="OXU18835.1"/>
    <property type="molecule type" value="Genomic_DNA"/>
</dbReference>
<feature type="region of interest" description="Disordered" evidence="1">
    <location>
        <begin position="99"/>
        <end position="124"/>
    </location>
</feature>
<organism evidence="2 3">
    <name type="scientific">Trichomalopsis sarcophagae</name>
    <dbReference type="NCBI Taxonomy" id="543379"/>
    <lineage>
        <taxon>Eukaryota</taxon>
        <taxon>Metazoa</taxon>
        <taxon>Ecdysozoa</taxon>
        <taxon>Arthropoda</taxon>
        <taxon>Hexapoda</taxon>
        <taxon>Insecta</taxon>
        <taxon>Pterygota</taxon>
        <taxon>Neoptera</taxon>
        <taxon>Endopterygota</taxon>
        <taxon>Hymenoptera</taxon>
        <taxon>Apocrita</taxon>
        <taxon>Proctotrupomorpha</taxon>
        <taxon>Chalcidoidea</taxon>
        <taxon>Pteromalidae</taxon>
        <taxon>Pteromalinae</taxon>
        <taxon>Trichomalopsis</taxon>
    </lineage>
</organism>
<comment type="caution">
    <text evidence="2">The sequence shown here is derived from an EMBL/GenBank/DDBJ whole genome shotgun (WGS) entry which is preliminary data.</text>
</comment>
<name>A0A232EKG5_9HYME</name>
<reference evidence="2 3" key="1">
    <citation type="journal article" date="2017" name="Curr. Biol.">
        <title>The Evolution of Venom by Co-option of Single-Copy Genes.</title>
        <authorList>
            <person name="Martinson E.O."/>
            <person name="Mrinalini"/>
            <person name="Kelkar Y.D."/>
            <person name="Chang C.H."/>
            <person name="Werren J.H."/>
        </authorList>
    </citation>
    <scope>NUCLEOTIDE SEQUENCE [LARGE SCALE GENOMIC DNA]</scope>
    <source>
        <strain evidence="2 3">Alberta</strain>
        <tissue evidence="2">Whole body</tissue>
    </source>
</reference>
<gene>
    <name evidence="2" type="ORF">TSAR_016292</name>
</gene>
<accession>A0A232EKG5</accession>
<evidence type="ECO:0000313" key="2">
    <source>
        <dbReference type="EMBL" id="OXU18835.1"/>
    </source>
</evidence>
<evidence type="ECO:0000313" key="3">
    <source>
        <dbReference type="Proteomes" id="UP000215335"/>
    </source>
</evidence>